<proteinExistence type="evidence at transcript level"/>
<dbReference type="GO" id="GO:0004888">
    <property type="term" value="F:transmembrane signaling receptor activity"/>
    <property type="evidence" value="ECO:0007669"/>
    <property type="project" value="InterPro"/>
</dbReference>
<dbReference type="GO" id="GO:0005254">
    <property type="term" value="F:chloride channel activity"/>
    <property type="evidence" value="ECO:0007669"/>
    <property type="project" value="UniProtKB-ARBA"/>
</dbReference>
<feature type="domain" description="Neurotransmitter-gated ion-channel transmembrane" evidence="13">
    <location>
        <begin position="88"/>
        <end position="184"/>
    </location>
</feature>
<evidence type="ECO:0000259" key="13">
    <source>
        <dbReference type="Pfam" id="PF02932"/>
    </source>
</evidence>
<feature type="transmembrane region" description="Helical" evidence="11">
    <location>
        <begin position="261"/>
        <end position="281"/>
    </location>
</feature>
<evidence type="ECO:0000256" key="5">
    <source>
        <dbReference type="ARBA" id="ARBA00022692"/>
    </source>
</evidence>
<protein>
    <submittedName>
        <fullName evidence="14">Glycine receptor subunit alpha-3</fullName>
    </submittedName>
</protein>
<reference evidence="14" key="1">
    <citation type="journal article" date="2016" name="Mol. Ecol. Resour.">
        <title>Evaluation of the impact of RNA preservation methods of spiders for de novo transcriptome assembly.</title>
        <authorList>
            <person name="Kono N."/>
            <person name="Nakamura H."/>
            <person name="Ito Y."/>
            <person name="Tomita M."/>
            <person name="Arakawa K."/>
        </authorList>
    </citation>
    <scope>NUCLEOTIDE SEQUENCE</scope>
    <source>
        <tissue evidence="14">Whole body</tissue>
    </source>
</reference>
<keyword evidence="8" id="KW-0406">Ion transport</keyword>
<evidence type="ECO:0000256" key="7">
    <source>
        <dbReference type="ARBA" id="ARBA00022989"/>
    </source>
</evidence>
<sequence length="282" mass="32408">MEFYRYPMDKQQCTLEIESSILPSSDLELAWDAEKPLDLNRNFIVAGFILTNYSLEQRMKSYPETGNFSRIIVRFELQREFEHFLLDIYIPSILFVVTSWLSFWVEIPAAPARVTLGMTTMLTLVTSEKVIRSKLPKVSYFHALDIWNVVCTGFVFASLVEYALVNYIYHKDNRRKRKKTLKRTGSAVSVSTIASEAGSSPMLIAKNSEKLEPGMPNKKAVSISCLAEMQTVNAIDVGWIRDPVKLTPRDIANGIDRKCRYIFPILFLVFNVFYWFVLISLT</sequence>
<dbReference type="InterPro" id="IPR036719">
    <property type="entry name" value="Neuro-gated_channel_TM_sf"/>
</dbReference>
<dbReference type="SUPFAM" id="SSF90112">
    <property type="entry name" value="Neurotransmitter-gated ion-channel transmembrane pore"/>
    <property type="match status" value="1"/>
</dbReference>
<evidence type="ECO:0000256" key="3">
    <source>
        <dbReference type="ARBA" id="ARBA00022448"/>
    </source>
</evidence>
<evidence type="ECO:0000259" key="12">
    <source>
        <dbReference type="Pfam" id="PF02931"/>
    </source>
</evidence>
<dbReference type="InterPro" id="IPR006201">
    <property type="entry name" value="Neur_channel"/>
</dbReference>
<dbReference type="PRINTS" id="PR00253">
    <property type="entry name" value="GABAARECEPTR"/>
</dbReference>
<organism evidence="14">
    <name type="scientific">Parasteatoda tepidariorum</name>
    <name type="common">Common house spider</name>
    <name type="synonym">Achaearanea tepidariorum</name>
    <dbReference type="NCBI Taxonomy" id="114398"/>
    <lineage>
        <taxon>Eukaryota</taxon>
        <taxon>Metazoa</taxon>
        <taxon>Ecdysozoa</taxon>
        <taxon>Arthropoda</taxon>
        <taxon>Chelicerata</taxon>
        <taxon>Arachnida</taxon>
        <taxon>Araneae</taxon>
        <taxon>Araneomorphae</taxon>
        <taxon>Entelegynae</taxon>
        <taxon>Araneoidea</taxon>
        <taxon>Theridiidae</taxon>
        <taxon>Parasteatoda</taxon>
    </lineage>
</organism>
<comment type="subcellular location">
    <subcellularLocation>
        <location evidence="2">Cell membrane</location>
    </subcellularLocation>
    <subcellularLocation>
        <location evidence="1">Membrane</location>
        <topology evidence="1">Multi-pass membrane protein</topology>
    </subcellularLocation>
</comment>
<dbReference type="EMBL" id="IAAA01023114">
    <property type="protein sequence ID" value="LAA08021.1"/>
    <property type="molecule type" value="mRNA"/>
</dbReference>
<accession>A0A2L2YIQ4</accession>
<dbReference type="InterPro" id="IPR006202">
    <property type="entry name" value="Neur_chan_lig-bd"/>
</dbReference>
<dbReference type="Pfam" id="PF02932">
    <property type="entry name" value="Neur_chan_memb"/>
    <property type="match status" value="1"/>
</dbReference>
<keyword evidence="4" id="KW-1003">Cell membrane</keyword>
<evidence type="ECO:0000256" key="4">
    <source>
        <dbReference type="ARBA" id="ARBA00022475"/>
    </source>
</evidence>
<dbReference type="Gene3D" id="2.70.170.10">
    <property type="entry name" value="Neurotransmitter-gated ion-channel ligand-binding domain"/>
    <property type="match status" value="1"/>
</dbReference>
<dbReference type="AlphaFoldDB" id="A0A2L2YIQ4"/>
<evidence type="ECO:0000256" key="6">
    <source>
        <dbReference type="ARBA" id="ARBA00022729"/>
    </source>
</evidence>
<dbReference type="InterPro" id="IPR006029">
    <property type="entry name" value="Neurotrans-gated_channel_TM"/>
</dbReference>
<dbReference type="SUPFAM" id="SSF63712">
    <property type="entry name" value="Nicotinic receptor ligand binding domain-like"/>
    <property type="match status" value="1"/>
</dbReference>
<keyword evidence="10" id="KW-0407">Ion channel</keyword>
<keyword evidence="3" id="KW-0813">Transport</keyword>
<dbReference type="Gene3D" id="1.20.58.390">
    <property type="entry name" value="Neurotransmitter-gated ion-channel transmembrane domain"/>
    <property type="match status" value="1"/>
</dbReference>
<dbReference type="InterPro" id="IPR038050">
    <property type="entry name" value="Neuro_actylchol_rec"/>
</dbReference>
<dbReference type="GO" id="GO:0099095">
    <property type="term" value="F:ligand-gated monoatomic anion channel activity"/>
    <property type="evidence" value="ECO:0007669"/>
    <property type="project" value="UniProtKB-ARBA"/>
</dbReference>
<name>A0A2L2YIQ4_PARTP</name>
<evidence type="ECO:0000313" key="14">
    <source>
        <dbReference type="EMBL" id="LAA08021.1"/>
    </source>
</evidence>
<evidence type="ECO:0000256" key="2">
    <source>
        <dbReference type="ARBA" id="ARBA00004236"/>
    </source>
</evidence>
<dbReference type="PANTHER" id="PTHR18945">
    <property type="entry name" value="NEUROTRANSMITTER GATED ION CHANNEL"/>
    <property type="match status" value="1"/>
</dbReference>
<keyword evidence="9 11" id="KW-0472">Membrane</keyword>
<dbReference type="Pfam" id="PF02931">
    <property type="entry name" value="Neur_chan_LBD"/>
    <property type="match status" value="1"/>
</dbReference>
<keyword evidence="5 11" id="KW-0812">Transmembrane</keyword>
<evidence type="ECO:0000256" key="8">
    <source>
        <dbReference type="ARBA" id="ARBA00023065"/>
    </source>
</evidence>
<evidence type="ECO:0000256" key="10">
    <source>
        <dbReference type="ARBA" id="ARBA00023303"/>
    </source>
</evidence>
<evidence type="ECO:0000256" key="1">
    <source>
        <dbReference type="ARBA" id="ARBA00004141"/>
    </source>
</evidence>
<feature type="transmembrane region" description="Helical" evidence="11">
    <location>
        <begin position="146"/>
        <end position="169"/>
    </location>
</feature>
<dbReference type="OrthoDB" id="3176171at2759"/>
<dbReference type="CDD" id="cd19049">
    <property type="entry name" value="LGIC_TM_anion"/>
    <property type="match status" value="1"/>
</dbReference>
<keyword evidence="7 11" id="KW-1133">Transmembrane helix</keyword>
<keyword evidence="6" id="KW-0732">Signal</keyword>
<feature type="transmembrane region" description="Helical" evidence="11">
    <location>
        <begin position="84"/>
        <end position="105"/>
    </location>
</feature>
<dbReference type="InterPro" id="IPR036734">
    <property type="entry name" value="Neur_chan_lig-bd_sf"/>
</dbReference>
<dbReference type="InterPro" id="IPR006028">
    <property type="entry name" value="GABAA/Glycine_rcpt"/>
</dbReference>
<feature type="domain" description="Neurotransmitter-gated ion-channel ligand-binding" evidence="12">
    <location>
        <begin position="1"/>
        <end position="80"/>
    </location>
</feature>
<evidence type="ECO:0000256" key="11">
    <source>
        <dbReference type="SAM" id="Phobius"/>
    </source>
</evidence>
<evidence type="ECO:0000256" key="9">
    <source>
        <dbReference type="ARBA" id="ARBA00023136"/>
    </source>
</evidence>
<keyword evidence="14" id="KW-0675">Receptor</keyword>
<dbReference type="GO" id="GO:0005230">
    <property type="term" value="F:extracellular ligand-gated monoatomic ion channel activity"/>
    <property type="evidence" value="ECO:0007669"/>
    <property type="project" value="InterPro"/>
</dbReference>
<dbReference type="GO" id="GO:0005886">
    <property type="term" value="C:plasma membrane"/>
    <property type="evidence" value="ECO:0007669"/>
    <property type="project" value="UniProtKB-SubCell"/>
</dbReference>